<dbReference type="GO" id="GO:0032259">
    <property type="term" value="P:methylation"/>
    <property type="evidence" value="ECO:0007669"/>
    <property type="project" value="UniProtKB-KW"/>
</dbReference>
<comment type="caution">
    <text evidence="7">The sequence shown here is derived from an EMBL/GenBank/DDBJ whole genome shotgun (WGS) entry which is preliminary data.</text>
</comment>
<keyword evidence="1 5" id="KW-0489">Methyltransferase</keyword>
<gene>
    <name evidence="7" type="ORF">CC1G_09320</name>
</gene>
<accession>A8N5L5</accession>
<dbReference type="SUPFAM" id="SSF82282">
    <property type="entry name" value="Homocysteine S-methyltransferase"/>
    <property type="match status" value="1"/>
</dbReference>
<dbReference type="PANTHER" id="PTHR46015:SF1">
    <property type="entry name" value="HOMOCYSTEINE S-METHYLTRANSFERASE-LIKE ISOFORM 1"/>
    <property type="match status" value="1"/>
</dbReference>
<dbReference type="FunCoup" id="A8N5L5">
    <property type="interactions" value="15"/>
</dbReference>
<keyword evidence="3 5" id="KW-0479">Metal-binding</keyword>
<dbReference type="InterPro" id="IPR051486">
    <property type="entry name" value="Hcy_S-methyltransferase"/>
</dbReference>
<evidence type="ECO:0000313" key="8">
    <source>
        <dbReference type="Proteomes" id="UP000001861"/>
    </source>
</evidence>
<evidence type="ECO:0000256" key="5">
    <source>
        <dbReference type="PROSITE-ProRule" id="PRU00333"/>
    </source>
</evidence>
<dbReference type="InterPro" id="IPR003726">
    <property type="entry name" value="HCY_dom"/>
</dbReference>
<dbReference type="STRING" id="240176.A8N5L5"/>
<keyword evidence="2 5" id="KW-0808">Transferase</keyword>
<keyword evidence="4 5" id="KW-0862">Zinc</keyword>
<proteinExistence type="predicted"/>
<dbReference type="OrthoDB" id="261426at2759"/>
<keyword evidence="8" id="KW-1185">Reference proteome</keyword>
<dbReference type="Pfam" id="PF02574">
    <property type="entry name" value="S-methyl_trans"/>
    <property type="match status" value="1"/>
</dbReference>
<dbReference type="GO" id="GO:0033528">
    <property type="term" value="P:S-methylmethionine cycle"/>
    <property type="evidence" value="ECO:0007669"/>
    <property type="project" value="TreeGrafter"/>
</dbReference>
<sequence length="355" mass="38870">MPKPKIAILDGGLGTHLENIIGDEVSKGPLWSTQAVISHPLSVLKTHRNFINAGATIIETATYQASLPGLIKSGLQEYEARELMWKAVSLAKEAAADSDASIALSLGPFGATLRPTQEFEGFYPPPYGPKAYHPEGPNTQAFDSNEAEARAIGALAQFHLDRLLVFSQNSAVWDSIQYLAFETLLLPREVIAIRKAVGLLRTHLFKEHRSFDKSWWISFVVPSDATNPSVLPLVSSALCEGHDLPSAIGINCTSFGTLLPRTLELCRLVPRFRPLSQLGLVLYPNGGTYDTTNQRWLPDPVDADRQWGLALRDVLTGVLSETGAEGWRELIAGGCCRTGPSHISQFAELLREFQE</sequence>
<name>A8N5L5_COPC7</name>
<evidence type="ECO:0000256" key="2">
    <source>
        <dbReference type="ARBA" id="ARBA00022679"/>
    </source>
</evidence>
<dbReference type="Gene3D" id="3.20.20.330">
    <property type="entry name" value="Homocysteine-binding-like domain"/>
    <property type="match status" value="1"/>
</dbReference>
<evidence type="ECO:0000256" key="4">
    <source>
        <dbReference type="ARBA" id="ARBA00022833"/>
    </source>
</evidence>
<comment type="cofactor">
    <cofactor evidence="5">
        <name>Zn(2+)</name>
        <dbReference type="ChEBI" id="CHEBI:29105"/>
    </cofactor>
</comment>
<reference evidence="7 8" key="1">
    <citation type="journal article" date="2010" name="Proc. Natl. Acad. Sci. U.S.A.">
        <title>Insights into evolution of multicellular fungi from the assembled chromosomes of the mushroom Coprinopsis cinerea (Coprinus cinereus).</title>
        <authorList>
            <person name="Stajich J.E."/>
            <person name="Wilke S.K."/>
            <person name="Ahren D."/>
            <person name="Au C.H."/>
            <person name="Birren B.W."/>
            <person name="Borodovsky M."/>
            <person name="Burns C."/>
            <person name="Canback B."/>
            <person name="Casselton L.A."/>
            <person name="Cheng C.K."/>
            <person name="Deng J."/>
            <person name="Dietrich F.S."/>
            <person name="Fargo D.C."/>
            <person name="Farman M.L."/>
            <person name="Gathman A.C."/>
            <person name="Goldberg J."/>
            <person name="Guigo R."/>
            <person name="Hoegger P.J."/>
            <person name="Hooker J.B."/>
            <person name="Huggins A."/>
            <person name="James T.Y."/>
            <person name="Kamada T."/>
            <person name="Kilaru S."/>
            <person name="Kodira C."/>
            <person name="Kues U."/>
            <person name="Kupfer D."/>
            <person name="Kwan H.S."/>
            <person name="Lomsadze A."/>
            <person name="Li W."/>
            <person name="Lilly W.W."/>
            <person name="Ma L.J."/>
            <person name="Mackey A.J."/>
            <person name="Manning G."/>
            <person name="Martin F."/>
            <person name="Muraguchi H."/>
            <person name="Natvig D.O."/>
            <person name="Palmerini H."/>
            <person name="Ramesh M.A."/>
            <person name="Rehmeyer C.J."/>
            <person name="Roe B.A."/>
            <person name="Shenoy N."/>
            <person name="Stanke M."/>
            <person name="Ter-Hovhannisyan V."/>
            <person name="Tunlid A."/>
            <person name="Velagapudi R."/>
            <person name="Vision T.J."/>
            <person name="Zeng Q."/>
            <person name="Zolan M.E."/>
            <person name="Pukkila P.J."/>
        </authorList>
    </citation>
    <scope>NUCLEOTIDE SEQUENCE [LARGE SCALE GENOMIC DNA]</scope>
    <source>
        <strain evidence="8">Okayama-7 / 130 / ATCC MYA-4618 / FGSC 9003</strain>
    </source>
</reference>
<dbReference type="RefSeq" id="XP_001830160.1">
    <property type="nucleotide sequence ID" value="XM_001830108.1"/>
</dbReference>
<dbReference type="GO" id="GO:0008898">
    <property type="term" value="F:S-adenosylmethionine-homocysteine S-methyltransferase activity"/>
    <property type="evidence" value="ECO:0007669"/>
    <property type="project" value="TreeGrafter"/>
</dbReference>
<evidence type="ECO:0000313" key="7">
    <source>
        <dbReference type="EMBL" id="EAU91638.1"/>
    </source>
</evidence>
<feature type="domain" description="Hcy-binding" evidence="6">
    <location>
        <begin position="1"/>
        <end position="350"/>
    </location>
</feature>
<dbReference type="OMA" id="TECYEAQ"/>
<dbReference type="Proteomes" id="UP000001861">
    <property type="component" value="Unassembled WGS sequence"/>
</dbReference>
<dbReference type="EMBL" id="AACS02000003">
    <property type="protein sequence ID" value="EAU91638.1"/>
    <property type="molecule type" value="Genomic_DNA"/>
</dbReference>
<feature type="binding site" evidence="5">
    <location>
        <position position="252"/>
    </location>
    <ligand>
        <name>Zn(2+)</name>
        <dbReference type="ChEBI" id="CHEBI:29105"/>
    </ligand>
</feature>
<dbReference type="eggNOG" id="KOG1579">
    <property type="taxonomic scope" value="Eukaryota"/>
</dbReference>
<dbReference type="VEuPathDB" id="FungiDB:CC1G_09320"/>
<evidence type="ECO:0000256" key="1">
    <source>
        <dbReference type="ARBA" id="ARBA00022603"/>
    </source>
</evidence>
<dbReference type="GO" id="GO:0009086">
    <property type="term" value="P:methionine biosynthetic process"/>
    <property type="evidence" value="ECO:0007669"/>
    <property type="project" value="InterPro"/>
</dbReference>
<dbReference type="InterPro" id="IPR036589">
    <property type="entry name" value="HCY_dom_sf"/>
</dbReference>
<feature type="binding site" evidence="5">
    <location>
        <position position="336"/>
    </location>
    <ligand>
        <name>Zn(2+)</name>
        <dbReference type="ChEBI" id="CHEBI:29105"/>
    </ligand>
</feature>
<dbReference type="GeneID" id="6006599"/>
<protein>
    <submittedName>
        <fullName evidence="7">Homocysteine S-methyltransferase</fullName>
    </submittedName>
</protein>
<dbReference type="PANTHER" id="PTHR46015">
    <property type="entry name" value="ZGC:172121"/>
    <property type="match status" value="1"/>
</dbReference>
<dbReference type="AlphaFoldDB" id="A8N5L5"/>
<evidence type="ECO:0000256" key="3">
    <source>
        <dbReference type="ARBA" id="ARBA00022723"/>
    </source>
</evidence>
<evidence type="ECO:0000259" key="6">
    <source>
        <dbReference type="PROSITE" id="PS50970"/>
    </source>
</evidence>
<dbReference type="GO" id="GO:0008270">
    <property type="term" value="F:zinc ion binding"/>
    <property type="evidence" value="ECO:0007669"/>
    <property type="project" value="InterPro"/>
</dbReference>
<organism evidence="7 8">
    <name type="scientific">Coprinopsis cinerea (strain Okayama-7 / 130 / ATCC MYA-4618 / FGSC 9003)</name>
    <name type="common">Inky cap fungus</name>
    <name type="synonym">Hormographiella aspergillata</name>
    <dbReference type="NCBI Taxonomy" id="240176"/>
    <lineage>
        <taxon>Eukaryota</taxon>
        <taxon>Fungi</taxon>
        <taxon>Dikarya</taxon>
        <taxon>Basidiomycota</taxon>
        <taxon>Agaricomycotina</taxon>
        <taxon>Agaricomycetes</taxon>
        <taxon>Agaricomycetidae</taxon>
        <taxon>Agaricales</taxon>
        <taxon>Agaricineae</taxon>
        <taxon>Psathyrellaceae</taxon>
        <taxon>Coprinopsis</taxon>
    </lineage>
</organism>
<feature type="binding site" evidence="5">
    <location>
        <position position="335"/>
    </location>
    <ligand>
        <name>Zn(2+)</name>
        <dbReference type="ChEBI" id="CHEBI:29105"/>
    </ligand>
</feature>
<dbReference type="PROSITE" id="PS50970">
    <property type="entry name" value="HCY"/>
    <property type="match status" value="1"/>
</dbReference>
<dbReference type="KEGG" id="cci:CC1G_09320"/>
<dbReference type="InParanoid" id="A8N5L5"/>